<sequence length="132" mass="14816">HHQNRSVVDEPAVGKSGSQSITLSPFCLETTPIPSLRSRQWGFCFSICFSPMEIHRTKEPTLLFPRRPCQLSSHQMQEESRIFCCPTHGDLVELGKVVGIIVGQSIGELRTQLTLRTFHTGEVFTRGIAEHV</sequence>
<dbReference type="InterPro" id="IPR007081">
    <property type="entry name" value="RNA_pol_Rpb1_5"/>
</dbReference>
<evidence type="ECO:0000313" key="10">
    <source>
        <dbReference type="Proteomes" id="UP000593572"/>
    </source>
</evidence>
<dbReference type="GO" id="GO:0000428">
    <property type="term" value="C:DNA-directed RNA polymerase complex"/>
    <property type="evidence" value="ECO:0007669"/>
    <property type="project" value="UniProtKB-KW"/>
</dbReference>
<evidence type="ECO:0000256" key="3">
    <source>
        <dbReference type="ARBA" id="ARBA00022640"/>
    </source>
</evidence>
<dbReference type="InterPro" id="IPR050254">
    <property type="entry name" value="RNA_pol_beta''_euk"/>
</dbReference>
<evidence type="ECO:0000256" key="4">
    <source>
        <dbReference type="ARBA" id="ARBA00022679"/>
    </source>
</evidence>
<accession>A0A7J8LZM7</accession>
<keyword evidence="7" id="KW-0804">Transcription</keyword>
<evidence type="ECO:0000313" key="9">
    <source>
        <dbReference type="EMBL" id="MBA0557918.1"/>
    </source>
</evidence>
<evidence type="ECO:0000256" key="2">
    <source>
        <dbReference type="ARBA" id="ARBA00022478"/>
    </source>
</evidence>
<dbReference type="PANTHER" id="PTHR34995">
    <property type="entry name" value="DNA-DIRECTED RNA POLYMERASE SUBUNIT BETA"/>
    <property type="match status" value="1"/>
</dbReference>
<dbReference type="AlphaFoldDB" id="A0A7J8LZM7"/>
<dbReference type="GO" id="GO:0003899">
    <property type="term" value="F:DNA-directed RNA polymerase activity"/>
    <property type="evidence" value="ECO:0007669"/>
    <property type="project" value="UniProtKB-EC"/>
</dbReference>
<dbReference type="Proteomes" id="UP000593572">
    <property type="component" value="Unassembled WGS sequence"/>
</dbReference>
<dbReference type="GO" id="GO:0003677">
    <property type="term" value="F:DNA binding"/>
    <property type="evidence" value="ECO:0007669"/>
    <property type="project" value="InterPro"/>
</dbReference>
<keyword evidence="10" id="KW-1185">Reference proteome</keyword>
<keyword evidence="4" id="KW-0808">Transferase</keyword>
<feature type="domain" description="RNA polymerase Rpb1" evidence="8">
    <location>
        <begin position="80"/>
        <end position="126"/>
    </location>
</feature>
<protein>
    <recommendedName>
        <fullName evidence="1">DNA-directed RNA polymerase</fullName>
        <ecNumber evidence="1">2.7.7.6</ecNumber>
    </recommendedName>
</protein>
<keyword evidence="2" id="KW-0240">DNA-directed RNA polymerase</keyword>
<reference evidence="9 10" key="1">
    <citation type="journal article" date="2019" name="Genome Biol. Evol.">
        <title>Insights into the evolution of the New World diploid cottons (Gossypium, subgenus Houzingenia) based on genome sequencing.</title>
        <authorList>
            <person name="Grover C.E."/>
            <person name="Arick M.A. 2nd"/>
            <person name="Thrash A."/>
            <person name="Conover J.L."/>
            <person name="Sanders W.S."/>
            <person name="Peterson D.G."/>
            <person name="Frelichowski J.E."/>
            <person name="Scheffler J.A."/>
            <person name="Scheffler B.E."/>
            <person name="Wendel J.F."/>
        </authorList>
    </citation>
    <scope>NUCLEOTIDE SEQUENCE [LARGE SCALE GENOMIC DNA]</scope>
    <source>
        <strain evidence="9">157</strain>
        <tissue evidence="9">Leaf</tissue>
    </source>
</reference>
<dbReference type="SUPFAM" id="SSF64484">
    <property type="entry name" value="beta and beta-prime subunits of DNA dependent RNA-polymerase"/>
    <property type="match status" value="1"/>
</dbReference>
<dbReference type="EC" id="2.7.7.6" evidence="1"/>
<dbReference type="GO" id="GO:0006351">
    <property type="term" value="P:DNA-templated transcription"/>
    <property type="evidence" value="ECO:0007669"/>
    <property type="project" value="InterPro"/>
</dbReference>
<evidence type="ECO:0000256" key="1">
    <source>
        <dbReference type="ARBA" id="ARBA00012418"/>
    </source>
</evidence>
<name>A0A7J8LZM7_9ROSI</name>
<evidence type="ECO:0000256" key="7">
    <source>
        <dbReference type="ARBA" id="ARBA00023163"/>
    </source>
</evidence>
<keyword evidence="6" id="KW-0862">Zinc</keyword>
<comment type="caution">
    <text evidence="9">The sequence shown here is derived from an EMBL/GenBank/DDBJ whole genome shotgun (WGS) entry which is preliminary data.</text>
</comment>
<dbReference type="Pfam" id="PF04998">
    <property type="entry name" value="RNA_pol_Rpb1_5"/>
    <property type="match status" value="1"/>
</dbReference>
<feature type="non-terminal residue" evidence="9">
    <location>
        <position position="132"/>
    </location>
</feature>
<evidence type="ECO:0000256" key="6">
    <source>
        <dbReference type="ARBA" id="ARBA00022833"/>
    </source>
</evidence>
<dbReference type="EMBL" id="JABEZX010000006">
    <property type="protein sequence ID" value="MBA0557918.1"/>
    <property type="molecule type" value="Genomic_DNA"/>
</dbReference>
<keyword evidence="3" id="KW-0934">Plastid</keyword>
<evidence type="ECO:0000259" key="8">
    <source>
        <dbReference type="Pfam" id="PF04998"/>
    </source>
</evidence>
<keyword evidence="5" id="KW-0548">Nucleotidyltransferase</keyword>
<proteinExistence type="predicted"/>
<organism evidence="9 10">
    <name type="scientific">Gossypium lobatum</name>
    <dbReference type="NCBI Taxonomy" id="34289"/>
    <lineage>
        <taxon>Eukaryota</taxon>
        <taxon>Viridiplantae</taxon>
        <taxon>Streptophyta</taxon>
        <taxon>Embryophyta</taxon>
        <taxon>Tracheophyta</taxon>
        <taxon>Spermatophyta</taxon>
        <taxon>Magnoliopsida</taxon>
        <taxon>eudicotyledons</taxon>
        <taxon>Gunneridae</taxon>
        <taxon>Pentapetalae</taxon>
        <taxon>rosids</taxon>
        <taxon>malvids</taxon>
        <taxon>Malvales</taxon>
        <taxon>Malvaceae</taxon>
        <taxon>Malvoideae</taxon>
        <taxon>Gossypium</taxon>
    </lineage>
</organism>
<evidence type="ECO:0000256" key="5">
    <source>
        <dbReference type="ARBA" id="ARBA00022695"/>
    </source>
</evidence>
<gene>
    <name evidence="9" type="ORF">Golob_014960</name>
</gene>
<dbReference type="PANTHER" id="PTHR34995:SF1">
    <property type="entry name" value="DNA-DIRECTED RNA POLYMERASE SUBUNIT BETA"/>
    <property type="match status" value="1"/>
</dbReference>